<reference evidence="1 2" key="1">
    <citation type="journal article" date="2019" name="Commun. Biol.">
        <title>The bagworm genome reveals a unique fibroin gene that provides high tensile strength.</title>
        <authorList>
            <person name="Kono N."/>
            <person name="Nakamura H."/>
            <person name="Ohtoshi R."/>
            <person name="Tomita M."/>
            <person name="Numata K."/>
            <person name="Arakawa K."/>
        </authorList>
    </citation>
    <scope>NUCLEOTIDE SEQUENCE [LARGE SCALE GENOMIC DNA]</scope>
</reference>
<dbReference type="EMBL" id="BGZK01000450">
    <property type="protein sequence ID" value="GBP44312.1"/>
    <property type="molecule type" value="Genomic_DNA"/>
</dbReference>
<dbReference type="Proteomes" id="UP000299102">
    <property type="component" value="Unassembled WGS sequence"/>
</dbReference>
<dbReference type="OrthoDB" id="407509at2759"/>
<evidence type="ECO:0000313" key="2">
    <source>
        <dbReference type="Proteomes" id="UP000299102"/>
    </source>
</evidence>
<evidence type="ECO:0000313" key="1">
    <source>
        <dbReference type="EMBL" id="GBP44312.1"/>
    </source>
</evidence>
<dbReference type="AlphaFoldDB" id="A0A4C1W182"/>
<gene>
    <name evidence="1" type="ORF">EVAR_27269_1</name>
</gene>
<name>A0A4C1W182_EUMVA</name>
<organism evidence="1 2">
    <name type="scientific">Eumeta variegata</name>
    <name type="common">Bagworm moth</name>
    <name type="synonym">Eumeta japonica</name>
    <dbReference type="NCBI Taxonomy" id="151549"/>
    <lineage>
        <taxon>Eukaryota</taxon>
        <taxon>Metazoa</taxon>
        <taxon>Ecdysozoa</taxon>
        <taxon>Arthropoda</taxon>
        <taxon>Hexapoda</taxon>
        <taxon>Insecta</taxon>
        <taxon>Pterygota</taxon>
        <taxon>Neoptera</taxon>
        <taxon>Endopterygota</taxon>
        <taxon>Lepidoptera</taxon>
        <taxon>Glossata</taxon>
        <taxon>Ditrysia</taxon>
        <taxon>Tineoidea</taxon>
        <taxon>Psychidae</taxon>
        <taxon>Oiketicinae</taxon>
        <taxon>Eumeta</taxon>
    </lineage>
</organism>
<proteinExistence type="predicted"/>
<comment type="caution">
    <text evidence="1">The sequence shown here is derived from an EMBL/GenBank/DDBJ whole genome shotgun (WGS) entry which is preliminary data.</text>
</comment>
<protein>
    <submittedName>
        <fullName evidence="1">Uncharacterized protein</fullName>
    </submittedName>
</protein>
<sequence length="372" mass="41948">MCLDETNPEREAFKRSGVILHRKYGPNIKLNPWTSVVPSPGEPRIKCCQFRLLFINLWKWEVYSRDYRVLARAHRATYVLCGRASRPDGSATSPRGAGGRAAGALLSERRCSISVNPLESIFNNLDRDSSWRDRFEETDSTLPAEEKKEIYEEEIPCILKSEVIKAIQSQKSGKAPGDDKISNEILKQSSTEICRFVTSLFNEILVTEQTPTQWTKSTITLLHKKVAGRIKAGGAFVAADDRNAAGRGGRSGRRGPAAAKSFRWSYLFNVEYGMLVIRIDLIYQDEQFYRRPNVHASHQTVDVCVRCRFPVNKISDGGRSELLKEGCGVMAGSRLPELSLTGRNTTAETVNSNLYSVRVWYCIRRIYVLQSD</sequence>
<keyword evidence="2" id="KW-1185">Reference proteome</keyword>
<accession>A0A4C1W182</accession>